<dbReference type="SUPFAM" id="SSF54593">
    <property type="entry name" value="Glyoxalase/Bleomycin resistance protein/Dihydroxybiphenyl dioxygenase"/>
    <property type="match status" value="1"/>
</dbReference>
<dbReference type="HOGENOM" id="CLU_046006_15_3_5"/>
<dbReference type="InterPro" id="IPR004360">
    <property type="entry name" value="Glyas_Fos-R_dOase_dom"/>
</dbReference>
<dbReference type="Gene3D" id="3.10.180.10">
    <property type="entry name" value="2,3-Dihydroxybiphenyl 1,2-Dioxygenase, domain 1"/>
    <property type="match status" value="1"/>
</dbReference>
<evidence type="ECO:0000313" key="2">
    <source>
        <dbReference type="EMBL" id="CDO59811.1"/>
    </source>
</evidence>
<dbReference type="PROSITE" id="PS51819">
    <property type="entry name" value="VOC"/>
    <property type="match status" value="1"/>
</dbReference>
<gene>
    <name evidence="2" type="ORF">BN1012_Phect1597</name>
</gene>
<accession>X5MN60</accession>
<evidence type="ECO:0000313" key="3">
    <source>
        <dbReference type="Proteomes" id="UP000032160"/>
    </source>
</evidence>
<feature type="domain" description="VOC" evidence="1">
    <location>
        <begin position="2"/>
        <end position="117"/>
    </location>
</feature>
<keyword evidence="3" id="KW-1185">Reference proteome</keyword>
<dbReference type="Pfam" id="PF00903">
    <property type="entry name" value="Glyoxalase"/>
    <property type="match status" value="1"/>
</dbReference>
<dbReference type="EMBL" id="HG966617">
    <property type="protein sequence ID" value="CDO59811.1"/>
    <property type="molecule type" value="Genomic_DNA"/>
</dbReference>
<dbReference type="InterPro" id="IPR029068">
    <property type="entry name" value="Glyas_Bleomycin-R_OHBP_Dase"/>
</dbReference>
<name>X5MN60_9HYPH</name>
<protein>
    <recommendedName>
        <fullName evidence="1">VOC domain-containing protein</fullName>
    </recommendedName>
</protein>
<evidence type="ECO:0000259" key="1">
    <source>
        <dbReference type="PROSITE" id="PS51819"/>
    </source>
</evidence>
<organism evidence="2 3">
    <name type="scientific">Candidatus Phaeomarinibacter ectocarpi</name>
    <dbReference type="NCBI Taxonomy" id="1458461"/>
    <lineage>
        <taxon>Bacteria</taxon>
        <taxon>Pseudomonadati</taxon>
        <taxon>Pseudomonadota</taxon>
        <taxon>Alphaproteobacteria</taxon>
        <taxon>Hyphomicrobiales</taxon>
        <taxon>Parvibaculaceae</taxon>
        <taxon>Candidatus Phaeomarinibacter</taxon>
    </lineage>
</organism>
<dbReference type="KEGG" id="pect:BN1012_Phect1597"/>
<dbReference type="InterPro" id="IPR037523">
    <property type="entry name" value="VOC_core"/>
</dbReference>
<dbReference type="STRING" id="1458461.BN1012_Phect1597"/>
<dbReference type="AlphaFoldDB" id="X5MN60"/>
<sequence length="133" mass="14746">MIRAMPVLQVKSVTASEQFYCTRLGFTSHGGWGDGPDFCIVQRGEVTIALDRARDGIEPALNQYWAAYVYVEDADALLAELTKNGVDIVREIENTPYGLRDFDIRDPDGHIICFGHDIDPTVKSPGLMAANRD</sequence>
<dbReference type="Proteomes" id="UP000032160">
    <property type="component" value="Chromosome I"/>
</dbReference>
<proteinExistence type="predicted"/>
<reference evidence="2 3" key="1">
    <citation type="journal article" date="2014" name="Front. Genet.">
        <title>Genome and metabolic network of "Candidatus Phaeomarinobacter ectocarpi" Ec32, a new candidate genus of Alphaproteobacteria frequently associated with brown algae.</title>
        <authorList>
            <person name="Dittami S.M."/>
            <person name="Barbeyron T."/>
            <person name="Boyen C."/>
            <person name="Cambefort J."/>
            <person name="Collet G."/>
            <person name="Delage L."/>
            <person name="Gobet A."/>
            <person name="Groisillier A."/>
            <person name="Leblanc C."/>
            <person name="Michel G."/>
            <person name="Scornet D."/>
            <person name="Siegel A."/>
            <person name="Tapia J.E."/>
            <person name="Tonon T."/>
        </authorList>
    </citation>
    <scope>NUCLEOTIDE SEQUENCE [LARGE SCALE GENOMIC DNA]</scope>
    <source>
        <strain evidence="2 3">Ec32</strain>
    </source>
</reference>